<name>C8XHD8_NAKMY</name>
<sequence length="238" mass="27864">MAYASSQEFTKHSENLSQVQKTMTQLERQHKQAIRKNDEPAVMALRIVHRLLLGVEAEARLRKIISDPTGFNEREQSAAWDKREQAQRWTFVVELAFRRHYTVPLHDGIDSSTIGTSFNHYQHIVSTIETSIRPVIEERNKLAHGQWRWQLKSRQEKIFKADAVLMSDMNYSALTARRQYLEAITQLVYILVVSEPTFQRDFNTLTQKMANLTSEMDGNRYQEFAKSIRTRRPPVIQE</sequence>
<dbReference type="OrthoDB" id="3035407at2"/>
<gene>
    <name evidence="2" type="ordered locus">Namu_1955</name>
</gene>
<dbReference type="Proteomes" id="UP000002218">
    <property type="component" value="Chromosome"/>
</dbReference>
<evidence type="ECO:0000313" key="2">
    <source>
        <dbReference type="EMBL" id="ACV78344.1"/>
    </source>
</evidence>
<organism evidence="2 3">
    <name type="scientific">Nakamurella multipartita (strain ATCC 700099 / DSM 44233 / CIP 104796 / JCM 9543 / NBRC 105858 / Y-104)</name>
    <name type="common">Microsphaera multipartita</name>
    <dbReference type="NCBI Taxonomy" id="479431"/>
    <lineage>
        <taxon>Bacteria</taxon>
        <taxon>Bacillati</taxon>
        <taxon>Actinomycetota</taxon>
        <taxon>Actinomycetes</taxon>
        <taxon>Nakamurellales</taxon>
        <taxon>Nakamurellaceae</taxon>
        <taxon>Nakamurella</taxon>
    </lineage>
</organism>
<reference evidence="3" key="1">
    <citation type="submission" date="2009-09" db="EMBL/GenBank/DDBJ databases">
        <title>The complete genome of Nakamurella multipartita DSM 44233.</title>
        <authorList>
            <consortium name="US DOE Joint Genome Institute (JGI-PGF)"/>
            <person name="Lucas S."/>
            <person name="Copeland A."/>
            <person name="Lapidus A."/>
            <person name="Glavina del Rio T."/>
            <person name="Dalin E."/>
            <person name="Tice H."/>
            <person name="Bruce D."/>
            <person name="Goodwin L."/>
            <person name="Pitluck S."/>
            <person name="Kyrpides N."/>
            <person name="Mavromatis K."/>
            <person name="Ivanova N."/>
            <person name="Ovchinnikova G."/>
            <person name="Sims D."/>
            <person name="Meincke L."/>
            <person name="Brettin T."/>
            <person name="Detter J.C."/>
            <person name="Han C."/>
            <person name="Larimer F."/>
            <person name="Land M."/>
            <person name="Hauser L."/>
            <person name="Markowitz V."/>
            <person name="Cheng J.-F."/>
            <person name="Hugenholtz P."/>
            <person name="Woyke T."/>
            <person name="Wu D."/>
            <person name="Klenk H.-P."/>
            <person name="Eisen J.A."/>
        </authorList>
    </citation>
    <scope>NUCLEOTIDE SEQUENCE [LARGE SCALE GENOMIC DNA]</scope>
    <source>
        <strain evidence="3">ATCC 700099 / DSM 44233 / CIP 104796 / JCM 9543 / NBRC 105858 / Y-104</strain>
    </source>
</reference>
<keyword evidence="3" id="KW-1185">Reference proteome</keyword>
<dbReference type="EMBL" id="CP001737">
    <property type="protein sequence ID" value="ACV78344.1"/>
    <property type="molecule type" value="Genomic_DNA"/>
</dbReference>
<dbReference type="HOGENOM" id="CLU_1155973_0_0_11"/>
<dbReference type="AlphaFoldDB" id="C8XHD8"/>
<reference evidence="2 3" key="2">
    <citation type="journal article" date="2010" name="Stand. Genomic Sci.">
        <title>Complete genome sequence of Nakamurella multipartita type strain (Y-104).</title>
        <authorList>
            <person name="Tice H."/>
            <person name="Mayilraj S."/>
            <person name="Sims D."/>
            <person name="Lapidus A."/>
            <person name="Nolan M."/>
            <person name="Lucas S."/>
            <person name="Glavina Del Rio T."/>
            <person name="Copeland A."/>
            <person name="Cheng J.F."/>
            <person name="Meincke L."/>
            <person name="Bruce D."/>
            <person name="Goodwin L."/>
            <person name="Pitluck S."/>
            <person name="Ivanova N."/>
            <person name="Mavromatis K."/>
            <person name="Ovchinnikova G."/>
            <person name="Pati A."/>
            <person name="Chen A."/>
            <person name="Palaniappan K."/>
            <person name="Land M."/>
            <person name="Hauser L."/>
            <person name="Chang Y.J."/>
            <person name="Jeffries C.D."/>
            <person name="Detter J.C."/>
            <person name="Brettin T."/>
            <person name="Rohde M."/>
            <person name="Goker M."/>
            <person name="Bristow J."/>
            <person name="Eisen J.A."/>
            <person name="Markowitz V."/>
            <person name="Hugenholtz P."/>
            <person name="Kyrpides N.C."/>
            <person name="Klenk H.P."/>
            <person name="Chen F."/>
        </authorList>
    </citation>
    <scope>NUCLEOTIDE SEQUENCE [LARGE SCALE GENOMIC DNA]</scope>
    <source>
        <strain evidence="3">ATCC 700099 / DSM 44233 / CIP 104796 / JCM 9543 / NBRC 105858 / Y-104</strain>
    </source>
</reference>
<accession>C8XHD8</accession>
<dbReference type="eggNOG" id="ENOG50335RH">
    <property type="taxonomic scope" value="Bacteria"/>
</dbReference>
<dbReference type="KEGG" id="nml:Namu_1955"/>
<evidence type="ECO:0000256" key="1">
    <source>
        <dbReference type="SAM" id="MobiDB-lite"/>
    </source>
</evidence>
<dbReference type="InParanoid" id="C8XHD8"/>
<evidence type="ECO:0008006" key="4">
    <source>
        <dbReference type="Google" id="ProtNLM"/>
    </source>
</evidence>
<proteinExistence type="predicted"/>
<feature type="region of interest" description="Disordered" evidence="1">
    <location>
        <begin position="1"/>
        <end position="20"/>
    </location>
</feature>
<protein>
    <recommendedName>
        <fullName evidence="4">MAE-28990/MAE-18760-like HEPN domain-containing protein</fullName>
    </recommendedName>
</protein>
<evidence type="ECO:0000313" key="3">
    <source>
        <dbReference type="Proteomes" id="UP000002218"/>
    </source>
</evidence>
<dbReference type="RefSeq" id="WP_015747245.1">
    <property type="nucleotide sequence ID" value="NC_013235.1"/>
</dbReference>